<evidence type="ECO:0000256" key="12">
    <source>
        <dbReference type="ARBA" id="ARBA00022679"/>
    </source>
</evidence>
<evidence type="ECO:0000256" key="26">
    <source>
        <dbReference type="ARBA" id="ARBA00060592"/>
    </source>
</evidence>
<evidence type="ECO:0000256" key="3">
    <source>
        <dbReference type="ARBA" id="ARBA00007090"/>
    </source>
</evidence>
<keyword evidence="11" id="KW-0328">Glycosyltransferase</keyword>
<dbReference type="InterPro" id="IPR036950">
    <property type="entry name" value="PBP_transglycosylase"/>
</dbReference>
<evidence type="ECO:0000256" key="4">
    <source>
        <dbReference type="ARBA" id="ARBA00007739"/>
    </source>
</evidence>
<evidence type="ECO:0000259" key="29">
    <source>
        <dbReference type="Pfam" id="PF00905"/>
    </source>
</evidence>
<dbReference type="GO" id="GO:0008360">
    <property type="term" value="P:regulation of cell shape"/>
    <property type="evidence" value="ECO:0007669"/>
    <property type="project" value="UniProtKB-KW"/>
</dbReference>
<evidence type="ECO:0000256" key="9">
    <source>
        <dbReference type="ARBA" id="ARBA00022645"/>
    </source>
</evidence>
<dbReference type="GO" id="GO:0009002">
    <property type="term" value="F:serine-type D-Ala-D-Ala carboxypeptidase activity"/>
    <property type="evidence" value="ECO:0007669"/>
    <property type="project" value="UniProtKB-EC"/>
</dbReference>
<evidence type="ECO:0000256" key="27">
    <source>
        <dbReference type="SAM" id="MobiDB-lite"/>
    </source>
</evidence>
<protein>
    <recommendedName>
        <fullName evidence="6">Penicillin-binding protein 1A</fullName>
        <ecNumber evidence="24">2.4.99.28</ecNumber>
        <ecNumber evidence="5">3.4.16.4</ecNumber>
    </recommendedName>
</protein>
<evidence type="ECO:0000256" key="15">
    <source>
        <dbReference type="ARBA" id="ARBA00022960"/>
    </source>
</evidence>
<evidence type="ECO:0000256" key="7">
    <source>
        <dbReference type="ARBA" id="ARBA00022475"/>
    </source>
</evidence>
<comment type="similarity">
    <text evidence="3">In the C-terminal section; belongs to the transpeptidase family.</text>
</comment>
<keyword evidence="9" id="KW-0121">Carboxypeptidase</keyword>
<keyword evidence="13 28" id="KW-0812">Transmembrane</keyword>
<evidence type="ECO:0000256" key="17">
    <source>
        <dbReference type="ARBA" id="ARBA00022984"/>
    </source>
</evidence>
<feature type="compositionally biased region" description="Basic residues" evidence="27">
    <location>
        <begin position="25"/>
        <end position="34"/>
    </location>
</feature>
<evidence type="ECO:0000256" key="5">
    <source>
        <dbReference type="ARBA" id="ARBA00012448"/>
    </source>
</evidence>
<evidence type="ECO:0000256" key="28">
    <source>
        <dbReference type="SAM" id="Phobius"/>
    </source>
</evidence>
<dbReference type="InterPro" id="IPR023346">
    <property type="entry name" value="Lysozyme-like_dom_sf"/>
</dbReference>
<comment type="caution">
    <text evidence="32">The sequence shown here is derived from an EMBL/GenBank/DDBJ whole genome shotgun (WGS) entry which is preliminary data.</text>
</comment>
<dbReference type="EC" id="3.4.16.4" evidence="5"/>
<dbReference type="eggNOG" id="COG5009">
    <property type="taxonomic scope" value="Bacteria"/>
</dbReference>
<reference evidence="32 33" key="1">
    <citation type="submission" date="2010-12" db="EMBL/GenBank/DDBJ databases">
        <authorList>
            <person name="Muzny D."/>
            <person name="Qin X."/>
            <person name="Deng J."/>
            <person name="Jiang H."/>
            <person name="Liu Y."/>
            <person name="Qu J."/>
            <person name="Song X.-Z."/>
            <person name="Zhang L."/>
            <person name="Thornton R."/>
            <person name="Coyle M."/>
            <person name="Francisco L."/>
            <person name="Jackson L."/>
            <person name="Javaid M."/>
            <person name="Korchina V."/>
            <person name="Kovar C."/>
            <person name="Mata R."/>
            <person name="Mathew T."/>
            <person name="Ngo R."/>
            <person name="Nguyen L."/>
            <person name="Nguyen N."/>
            <person name="Okwuonu G."/>
            <person name="Ongeri F."/>
            <person name="Pham C."/>
            <person name="Simmons D."/>
            <person name="Wilczek-Boney K."/>
            <person name="Hale W."/>
            <person name="Jakkamsetti A."/>
            <person name="Pham P."/>
            <person name="Ruth R."/>
            <person name="San Lucas F."/>
            <person name="Warren J."/>
            <person name="Zhang J."/>
            <person name="Zhao Z."/>
            <person name="Zhou C."/>
            <person name="Zhu D."/>
            <person name="Lee S."/>
            <person name="Bess C."/>
            <person name="Blankenburg K."/>
            <person name="Forbes L."/>
            <person name="Fu Q."/>
            <person name="Gubbala S."/>
            <person name="Hirani K."/>
            <person name="Jayaseelan J.C."/>
            <person name="Lara F."/>
            <person name="Munidasa M."/>
            <person name="Palculict T."/>
            <person name="Patil S."/>
            <person name="Pu L.-L."/>
            <person name="Saada N."/>
            <person name="Tang L."/>
            <person name="Weissenberger G."/>
            <person name="Zhu Y."/>
            <person name="Hemphill L."/>
            <person name="Shang Y."/>
            <person name="Youmans B."/>
            <person name="Ayvaz T."/>
            <person name="Ross M."/>
            <person name="Santibanez J."/>
            <person name="Aqrawi P."/>
            <person name="Gross S."/>
            <person name="Joshi V."/>
            <person name="Fowler G."/>
            <person name="Nazareth L."/>
            <person name="Reid J."/>
            <person name="Worley K."/>
            <person name="Petrosino J."/>
            <person name="Highlander S."/>
            <person name="Gibbs R."/>
        </authorList>
    </citation>
    <scope>NUCLEOTIDE SEQUENCE [LARGE SCALE GENOMIC DNA]</scope>
    <source>
        <strain evidence="32 33">ATCC 51599</strain>
    </source>
</reference>
<dbReference type="STRING" id="887898.HMPREF0551_1872"/>
<evidence type="ECO:0000256" key="19">
    <source>
        <dbReference type="ARBA" id="ARBA00023136"/>
    </source>
</evidence>
<dbReference type="GO" id="GO:0008658">
    <property type="term" value="F:penicillin binding"/>
    <property type="evidence" value="ECO:0007669"/>
    <property type="project" value="InterPro"/>
</dbReference>
<comment type="catalytic activity">
    <reaction evidence="23">
        <text>Preferential cleavage: (Ac)2-L-Lys-D-Ala-|-D-Ala. Also transpeptidation of peptidyl-alanyl moieties that are N-acyl substituents of D-alanine.</text>
        <dbReference type="EC" id="3.4.16.4"/>
    </reaction>
</comment>
<comment type="subcellular location">
    <subcellularLocation>
        <location evidence="1">Cell inner membrane</location>
        <topology evidence="1">Single-pass type II membrane protein</topology>
    </subcellularLocation>
</comment>
<dbReference type="InterPro" id="IPR001264">
    <property type="entry name" value="Glyco_trans_51"/>
</dbReference>
<dbReference type="InterPro" id="IPR050396">
    <property type="entry name" value="Glycosyltr_51/Transpeptidase"/>
</dbReference>
<keyword evidence="22" id="KW-0961">Cell wall biogenesis/degradation</keyword>
<evidence type="ECO:0000256" key="21">
    <source>
        <dbReference type="ARBA" id="ARBA00023268"/>
    </source>
</evidence>
<dbReference type="InterPro" id="IPR012338">
    <property type="entry name" value="Beta-lactam/transpept-like"/>
</dbReference>
<evidence type="ECO:0000256" key="23">
    <source>
        <dbReference type="ARBA" id="ARBA00034000"/>
    </source>
</evidence>
<comment type="pathway">
    <text evidence="26">Glycan biosynthesis.</text>
</comment>
<dbReference type="HOGENOM" id="CLU_006354_2_4_4"/>
<dbReference type="SUPFAM" id="SSF53955">
    <property type="entry name" value="Lysozyme-like"/>
    <property type="match status" value="1"/>
</dbReference>
<feature type="domain" description="Penicillin-binding protein OB-like" evidence="31">
    <location>
        <begin position="354"/>
        <end position="458"/>
    </location>
</feature>
<dbReference type="AlphaFoldDB" id="E7RYV8"/>
<evidence type="ECO:0000256" key="2">
    <source>
        <dbReference type="ARBA" id="ARBA00004752"/>
    </source>
</evidence>
<dbReference type="Proteomes" id="UP000011021">
    <property type="component" value="Unassembled WGS sequence"/>
</dbReference>
<dbReference type="EC" id="2.4.99.28" evidence="24"/>
<keyword evidence="21" id="KW-0511">Multifunctional enzyme</keyword>
<dbReference type="Gene3D" id="1.10.3810.10">
    <property type="entry name" value="Biosynthetic peptidoglycan transglycosylase-like"/>
    <property type="match status" value="1"/>
</dbReference>
<organism evidence="32 33">
    <name type="scientific">Lautropia mirabilis ATCC 51599</name>
    <dbReference type="NCBI Taxonomy" id="887898"/>
    <lineage>
        <taxon>Bacteria</taxon>
        <taxon>Pseudomonadati</taxon>
        <taxon>Pseudomonadota</taxon>
        <taxon>Betaproteobacteria</taxon>
        <taxon>Burkholderiales</taxon>
        <taxon>Burkholderiaceae</taxon>
        <taxon>Lautropia</taxon>
    </lineage>
</organism>
<evidence type="ECO:0000259" key="30">
    <source>
        <dbReference type="Pfam" id="PF00912"/>
    </source>
</evidence>
<dbReference type="Pfam" id="PF00912">
    <property type="entry name" value="Transgly"/>
    <property type="match status" value="1"/>
</dbReference>
<keyword evidence="15" id="KW-0133">Cell shape</keyword>
<evidence type="ECO:0000256" key="24">
    <source>
        <dbReference type="ARBA" id="ARBA00044770"/>
    </source>
</evidence>
<comment type="similarity">
    <text evidence="4">In the N-terminal section; belongs to the glycosyltransferase 51 family.</text>
</comment>
<dbReference type="PANTHER" id="PTHR32282:SF27">
    <property type="entry name" value="PENICILLIN-BINDING PROTEIN 1A"/>
    <property type="match status" value="1"/>
</dbReference>
<dbReference type="GO" id="GO:0009252">
    <property type="term" value="P:peptidoglycan biosynthetic process"/>
    <property type="evidence" value="ECO:0007669"/>
    <property type="project" value="UniProtKB-UniPathway"/>
</dbReference>
<feature type="domain" description="Penicillin-binding protein transpeptidase" evidence="29">
    <location>
        <begin position="463"/>
        <end position="706"/>
    </location>
</feature>
<dbReference type="NCBIfam" id="TIGR02074">
    <property type="entry name" value="PBP_1a_fam"/>
    <property type="match status" value="1"/>
</dbReference>
<dbReference type="Pfam" id="PF17092">
    <property type="entry name" value="PCB_OB"/>
    <property type="match status" value="1"/>
</dbReference>
<name>E7RYV8_9BURK</name>
<dbReference type="Pfam" id="PF00905">
    <property type="entry name" value="Transpeptidase"/>
    <property type="match status" value="1"/>
</dbReference>
<dbReference type="UniPathway" id="UPA00219"/>
<evidence type="ECO:0000256" key="1">
    <source>
        <dbReference type="ARBA" id="ARBA00004249"/>
    </source>
</evidence>
<sequence>MKPSATTTRSPSSRTSGNGAGARQPGRRRPQAPRRHPVLRFLGWTVALSGTLVVSGALVGIVAYEVASSRLPPLTSLTDYKPKLPMQVFSADGLLIGEYGSEKRTVVSYSSFPEKMRQAILAAEDDDFFTHHGIDLFGVARAVLANVKTGGRGQGASTITMQLARTTFLSRERSFVRKFYEVLLTLRIEQQLSKSQIFEIYANQIFLGQRSYGFATAAQTYFGKPLSELTIGQMAMLAGLPKAPARDNPIANPERAKQRQRYVLSRMRTLGFITEPEYQAALNEELKLHTDRPTFPLQAQWASEMARALVADQFKEDAYTGGLKVYTTIRAKDQQAANAAVQRAVFAYDRKQGYRGPESMVDLKTADELEREERIEEAVAQAGDVGKLLSAVVLKVTPQAVTVSRGRGVSFDISGQGLAFVNAWLNPKAPANRQLRPGAVVRITEGQHGWEITQAPEVEAAMITIDTHDGAIRAMVGGYDFSRSKFNRATQSIRQPGSVLKPFIYSAALEKGFMTSTVVNDAPIILDPATTGNQLWEPKNYGGGYDGPMTLRNALARSKNMVSIRILQDIGVDYAQDYLGRFGIRPERNPAYLTMALGAGSVTPMQIATGMATFANGGYRLEPYLIDRITDTTGREVAKANPVQSGDENALIIDPRNAFLMDSMLKTVAQSGTAARVTKELKRKDLAGKTGTTNDSRDAWFAGYATGVAGVAWLGYDRPRSLGERETGGGLALPIWIDYLKEVLPEVPQKERPVPHGVVQVNGEYYLDEAQPSSPGVKRALGIAEDGLSSDVKDLKDAQQTKDQIF</sequence>
<evidence type="ECO:0000256" key="8">
    <source>
        <dbReference type="ARBA" id="ARBA00022519"/>
    </source>
</evidence>
<feature type="transmembrane region" description="Helical" evidence="28">
    <location>
        <begin position="38"/>
        <end position="64"/>
    </location>
</feature>
<evidence type="ECO:0000256" key="25">
    <source>
        <dbReference type="ARBA" id="ARBA00049902"/>
    </source>
</evidence>
<dbReference type="PANTHER" id="PTHR32282">
    <property type="entry name" value="BINDING PROTEIN TRANSPEPTIDASE, PUTATIVE-RELATED"/>
    <property type="match status" value="1"/>
</dbReference>
<dbReference type="GO" id="GO:0006508">
    <property type="term" value="P:proteolysis"/>
    <property type="evidence" value="ECO:0007669"/>
    <property type="project" value="UniProtKB-KW"/>
</dbReference>
<dbReference type="GO" id="GO:0046677">
    <property type="term" value="P:response to antibiotic"/>
    <property type="evidence" value="ECO:0007669"/>
    <property type="project" value="UniProtKB-KW"/>
</dbReference>
<feature type="region of interest" description="Disordered" evidence="27">
    <location>
        <begin position="1"/>
        <end position="34"/>
    </location>
</feature>
<feature type="domain" description="Glycosyl transferase family 51" evidence="30">
    <location>
        <begin position="95"/>
        <end position="267"/>
    </location>
</feature>
<keyword evidence="17" id="KW-0573">Peptidoglycan synthesis</keyword>
<keyword evidence="10" id="KW-0645">Protease</keyword>
<dbReference type="GO" id="GO:0071555">
    <property type="term" value="P:cell wall organization"/>
    <property type="evidence" value="ECO:0007669"/>
    <property type="project" value="UniProtKB-KW"/>
</dbReference>
<evidence type="ECO:0000256" key="11">
    <source>
        <dbReference type="ARBA" id="ARBA00022676"/>
    </source>
</evidence>
<evidence type="ECO:0000256" key="16">
    <source>
        <dbReference type="ARBA" id="ARBA00022968"/>
    </source>
</evidence>
<feature type="compositionally biased region" description="Low complexity" evidence="27">
    <location>
        <begin position="1"/>
        <end position="24"/>
    </location>
</feature>
<accession>E7RYV8</accession>
<dbReference type="InterPro" id="IPR001460">
    <property type="entry name" value="PCN-bd_Tpept"/>
</dbReference>
<evidence type="ECO:0000259" key="31">
    <source>
        <dbReference type="Pfam" id="PF17092"/>
    </source>
</evidence>
<keyword evidence="12" id="KW-0808">Transferase</keyword>
<evidence type="ECO:0000256" key="14">
    <source>
        <dbReference type="ARBA" id="ARBA00022801"/>
    </source>
</evidence>
<evidence type="ECO:0000256" key="22">
    <source>
        <dbReference type="ARBA" id="ARBA00023316"/>
    </source>
</evidence>
<dbReference type="InterPro" id="IPR031376">
    <property type="entry name" value="PCB_OB"/>
</dbReference>
<dbReference type="GO" id="GO:0005886">
    <property type="term" value="C:plasma membrane"/>
    <property type="evidence" value="ECO:0007669"/>
    <property type="project" value="UniProtKB-SubCell"/>
</dbReference>
<evidence type="ECO:0000313" key="33">
    <source>
        <dbReference type="Proteomes" id="UP000011021"/>
    </source>
</evidence>
<evidence type="ECO:0000256" key="10">
    <source>
        <dbReference type="ARBA" id="ARBA00022670"/>
    </source>
</evidence>
<dbReference type="SUPFAM" id="SSF56601">
    <property type="entry name" value="beta-lactamase/transpeptidase-like"/>
    <property type="match status" value="1"/>
</dbReference>
<keyword evidence="16" id="KW-0735">Signal-anchor</keyword>
<comment type="catalytic activity">
    <reaction evidence="25">
        <text>[GlcNAc-(1-&gt;4)-Mur2Ac(oyl-L-Ala-gamma-D-Glu-L-Lys-D-Ala-D-Ala)](n)-di-trans,octa-cis-undecaprenyl diphosphate + beta-D-GlcNAc-(1-&gt;4)-Mur2Ac(oyl-L-Ala-gamma-D-Glu-L-Lys-D-Ala-D-Ala)-di-trans,octa-cis-undecaprenyl diphosphate = [GlcNAc-(1-&gt;4)-Mur2Ac(oyl-L-Ala-gamma-D-Glu-L-Lys-D-Ala-D-Ala)](n+1)-di-trans,octa-cis-undecaprenyl diphosphate + di-trans,octa-cis-undecaprenyl diphosphate + H(+)</text>
        <dbReference type="Rhea" id="RHEA:23708"/>
        <dbReference type="Rhea" id="RHEA-COMP:9602"/>
        <dbReference type="Rhea" id="RHEA-COMP:9603"/>
        <dbReference type="ChEBI" id="CHEBI:15378"/>
        <dbReference type="ChEBI" id="CHEBI:58405"/>
        <dbReference type="ChEBI" id="CHEBI:60033"/>
        <dbReference type="ChEBI" id="CHEBI:78435"/>
        <dbReference type="EC" id="2.4.99.28"/>
    </reaction>
</comment>
<keyword evidence="18 28" id="KW-1133">Transmembrane helix</keyword>
<dbReference type="FunFam" id="1.10.3810.10:FF:000003">
    <property type="entry name" value="Penicillin-binding protein 1a"/>
    <property type="match status" value="1"/>
</dbReference>
<keyword evidence="20" id="KW-0046">Antibiotic resistance</keyword>
<dbReference type="GO" id="GO:0008955">
    <property type="term" value="F:peptidoglycan glycosyltransferase activity"/>
    <property type="evidence" value="ECO:0007669"/>
    <property type="project" value="UniProtKB-EC"/>
</dbReference>
<gene>
    <name evidence="32" type="ORF">HMPREF0551_1872</name>
</gene>
<proteinExistence type="inferred from homology"/>
<evidence type="ECO:0000256" key="18">
    <source>
        <dbReference type="ARBA" id="ARBA00022989"/>
    </source>
</evidence>
<evidence type="ECO:0000256" key="20">
    <source>
        <dbReference type="ARBA" id="ARBA00023251"/>
    </source>
</evidence>
<dbReference type="EMBL" id="AEQP01000020">
    <property type="protein sequence ID" value="EFV94432.1"/>
    <property type="molecule type" value="Genomic_DNA"/>
</dbReference>
<evidence type="ECO:0000313" key="32">
    <source>
        <dbReference type="EMBL" id="EFV94432.1"/>
    </source>
</evidence>
<evidence type="ECO:0000256" key="6">
    <source>
        <dbReference type="ARBA" id="ARBA00018638"/>
    </source>
</evidence>
<keyword evidence="14" id="KW-0378">Hydrolase</keyword>
<dbReference type="RefSeq" id="WP_005674227.1">
    <property type="nucleotide sequence ID" value="NZ_CP146288.1"/>
</dbReference>
<keyword evidence="7" id="KW-1003">Cell membrane</keyword>
<dbReference type="Gene3D" id="3.40.710.10">
    <property type="entry name" value="DD-peptidase/beta-lactamase superfamily"/>
    <property type="match status" value="2"/>
</dbReference>
<evidence type="ECO:0000256" key="13">
    <source>
        <dbReference type="ARBA" id="ARBA00022692"/>
    </source>
</evidence>
<keyword evidence="33" id="KW-1185">Reference proteome</keyword>
<keyword evidence="8" id="KW-0997">Cell inner membrane</keyword>
<comment type="pathway">
    <text evidence="2">Cell wall biogenesis; peptidoglycan biosynthesis.</text>
</comment>
<keyword evidence="19 28" id="KW-0472">Membrane</keyword>
<dbReference type="GO" id="GO:0030288">
    <property type="term" value="C:outer membrane-bounded periplasmic space"/>
    <property type="evidence" value="ECO:0007669"/>
    <property type="project" value="TreeGrafter"/>
</dbReference>